<feature type="region of interest" description="Disordered" evidence="1">
    <location>
        <begin position="125"/>
        <end position="147"/>
    </location>
</feature>
<dbReference type="Proteomes" id="UP000186922">
    <property type="component" value="Unassembled WGS sequence"/>
</dbReference>
<dbReference type="AlphaFoldDB" id="A0A1D1VNY5"/>
<name>A0A1D1VNY5_RAMVA</name>
<dbReference type="PANTHER" id="PTHR46350">
    <property type="entry name" value="RAS LIKE FAMILY 10 MEMBER B-RELATED"/>
    <property type="match status" value="1"/>
</dbReference>
<dbReference type="Pfam" id="PF00071">
    <property type="entry name" value="Ras"/>
    <property type="match status" value="1"/>
</dbReference>
<comment type="caution">
    <text evidence="2">The sequence shown here is derived from an EMBL/GenBank/DDBJ whole genome shotgun (WGS) entry which is preliminary data.</text>
</comment>
<dbReference type="SUPFAM" id="SSF52540">
    <property type="entry name" value="P-loop containing nucleoside triphosphate hydrolases"/>
    <property type="match status" value="1"/>
</dbReference>
<proteinExistence type="predicted"/>
<gene>
    <name evidence="2" type="primary">RvY_13744-1</name>
    <name evidence="2" type="synonym">RvY_13744.1</name>
    <name evidence="2" type="ORF">RvY_13744</name>
</gene>
<dbReference type="PRINTS" id="PR00449">
    <property type="entry name" value="RASTRNSFRMNG"/>
</dbReference>
<dbReference type="PROSITE" id="PS51419">
    <property type="entry name" value="RAB"/>
    <property type="match status" value="1"/>
</dbReference>
<dbReference type="OrthoDB" id="299781at2759"/>
<protein>
    <submittedName>
        <fullName evidence="2">Uncharacterized protein</fullName>
    </submittedName>
</protein>
<dbReference type="SMART" id="SM00173">
    <property type="entry name" value="RAS"/>
    <property type="match status" value="1"/>
</dbReference>
<organism evidence="2 3">
    <name type="scientific">Ramazzottius varieornatus</name>
    <name type="common">Water bear</name>
    <name type="synonym">Tardigrade</name>
    <dbReference type="NCBI Taxonomy" id="947166"/>
    <lineage>
        <taxon>Eukaryota</taxon>
        <taxon>Metazoa</taxon>
        <taxon>Ecdysozoa</taxon>
        <taxon>Tardigrada</taxon>
        <taxon>Eutardigrada</taxon>
        <taxon>Parachela</taxon>
        <taxon>Hypsibioidea</taxon>
        <taxon>Ramazzottiidae</taxon>
        <taxon>Ramazzottius</taxon>
    </lineage>
</organism>
<accession>A0A1D1VNY5</accession>
<reference evidence="2 3" key="1">
    <citation type="journal article" date="2016" name="Nat. Commun.">
        <title>Extremotolerant tardigrade genome and improved radiotolerance of human cultured cells by tardigrade-unique protein.</title>
        <authorList>
            <person name="Hashimoto T."/>
            <person name="Horikawa D.D."/>
            <person name="Saito Y."/>
            <person name="Kuwahara H."/>
            <person name="Kozuka-Hata H."/>
            <person name="Shin-I T."/>
            <person name="Minakuchi Y."/>
            <person name="Ohishi K."/>
            <person name="Motoyama A."/>
            <person name="Aizu T."/>
            <person name="Enomoto A."/>
            <person name="Kondo K."/>
            <person name="Tanaka S."/>
            <person name="Hara Y."/>
            <person name="Koshikawa S."/>
            <person name="Sagara H."/>
            <person name="Miura T."/>
            <person name="Yokobori S."/>
            <person name="Miyagawa K."/>
            <person name="Suzuki Y."/>
            <person name="Kubo T."/>
            <person name="Oyama M."/>
            <person name="Kohara Y."/>
            <person name="Fujiyama A."/>
            <person name="Arakawa K."/>
            <person name="Katayama T."/>
            <person name="Toyoda A."/>
            <person name="Kunieda T."/>
        </authorList>
    </citation>
    <scope>NUCLEOTIDE SEQUENCE [LARGE SCALE GENOMIC DNA]</scope>
    <source>
        <strain evidence="2 3">YOKOZUNA-1</strain>
    </source>
</reference>
<dbReference type="InterPro" id="IPR052661">
    <property type="entry name" value="Ras-like_GTPase_Reg"/>
</dbReference>
<sequence>MNRTKGTAAAIIPEPECLPQMTILVLGSPASGKSQVISQFVNCDYTETYHPTQSLKTHYATASFNERVYPLAIVDLPHTWRNGSKSPVQNYESIAADAYIFVIDVTSEDSFGYVRRLRDQMVETSEGLRSRRAGSNAFHPSGNSSSTGGSALAIPLVVMGNKYDLLFAAGGHLSRRYTEMVYMIKKHWAAHYVECSAKSNWQVLLAFKTLTKLIDTKLYGNQSGSGVLLMPSTILKKSRCITC</sequence>
<dbReference type="InterPro" id="IPR001806">
    <property type="entry name" value="Small_GTPase"/>
</dbReference>
<dbReference type="PANTHER" id="PTHR46350:SF2">
    <property type="entry name" value="RAS LIKE FAMILY 10 MEMBER B"/>
    <property type="match status" value="1"/>
</dbReference>
<dbReference type="STRING" id="947166.A0A1D1VNY5"/>
<dbReference type="GO" id="GO:0005525">
    <property type="term" value="F:GTP binding"/>
    <property type="evidence" value="ECO:0007669"/>
    <property type="project" value="InterPro"/>
</dbReference>
<evidence type="ECO:0000256" key="1">
    <source>
        <dbReference type="SAM" id="MobiDB-lite"/>
    </source>
</evidence>
<dbReference type="GO" id="GO:0003924">
    <property type="term" value="F:GTPase activity"/>
    <property type="evidence" value="ECO:0007669"/>
    <property type="project" value="InterPro"/>
</dbReference>
<dbReference type="EMBL" id="BDGG01000009">
    <property type="protein sequence ID" value="GAV03300.1"/>
    <property type="molecule type" value="Genomic_DNA"/>
</dbReference>
<dbReference type="Gene3D" id="3.40.50.300">
    <property type="entry name" value="P-loop containing nucleotide triphosphate hydrolases"/>
    <property type="match status" value="1"/>
</dbReference>
<dbReference type="InterPro" id="IPR027417">
    <property type="entry name" value="P-loop_NTPase"/>
</dbReference>
<evidence type="ECO:0000313" key="3">
    <source>
        <dbReference type="Proteomes" id="UP000186922"/>
    </source>
</evidence>
<evidence type="ECO:0000313" key="2">
    <source>
        <dbReference type="EMBL" id="GAV03300.1"/>
    </source>
</evidence>
<keyword evidence="3" id="KW-1185">Reference proteome</keyword>